<sequence>MTSSSGPRRLTVDSPDGARIAVLDHPATSGQAQGPTLVLAHGWCSTTEVWDPVVTELQRRRPDLRVITYDQPGHGRSTPGRDRQVSLLDLGATLREVIAETAPEGDVVLGGHSMGGMTLMALAQVDPGLVHRRVRGVALIGTAAHLTRRAIRGEALAMKLLGALPANARGLPSTARLTAANLFGPDPDPEAVRTTMRMTTRTRANVVSDWHRAIAGLDFREHLAPFAEVRTVVVTGRVDRLTPVSAGRRLAALVPGADFWMVPHTGHMVLLEAPAVIADKIELLLDAEPASQRA</sequence>
<dbReference type="OrthoDB" id="5422338at2"/>
<dbReference type="InterPro" id="IPR000073">
    <property type="entry name" value="AB_hydrolase_1"/>
</dbReference>
<evidence type="ECO:0000313" key="2">
    <source>
        <dbReference type="EMBL" id="QBF44879.1"/>
    </source>
</evidence>
<dbReference type="Proteomes" id="UP000290408">
    <property type="component" value="Chromosome"/>
</dbReference>
<dbReference type="SUPFAM" id="SSF53474">
    <property type="entry name" value="alpha/beta-Hydrolases"/>
    <property type="match status" value="1"/>
</dbReference>
<dbReference type="GO" id="GO:0016020">
    <property type="term" value="C:membrane"/>
    <property type="evidence" value="ECO:0007669"/>
    <property type="project" value="TreeGrafter"/>
</dbReference>
<dbReference type="Pfam" id="PF00561">
    <property type="entry name" value="Abhydrolase_1"/>
    <property type="match status" value="1"/>
</dbReference>
<dbReference type="InterPro" id="IPR050266">
    <property type="entry name" value="AB_hydrolase_sf"/>
</dbReference>
<feature type="domain" description="AB hydrolase-1" evidence="1">
    <location>
        <begin position="35"/>
        <end position="274"/>
    </location>
</feature>
<dbReference type="RefSeq" id="WP_130628132.1">
    <property type="nucleotide sequence ID" value="NZ_CP036164.1"/>
</dbReference>
<protein>
    <submittedName>
        <fullName evidence="2">Alpha/beta hydrolase</fullName>
    </submittedName>
</protein>
<evidence type="ECO:0000259" key="1">
    <source>
        <dbReference type="Pfam" id="PF00561"/>
    </source>
</evidence>
<dbReference type="PRINTS" id="PR00111">
    <property type="entry name" value="ABHYDROLASE"/>
</dbReference>
<proteinExistence type="predicted"/>
<dbReference type="AlphaFoldDB" id="A0A4P6MPP6"/>
<organism evidence="2 3">
    <name type="scientific">Janibacter limosus</name>
    <dbReference type="NCBI Taxonomy" id="53458"/>
    <lineage>
        <taxon>Bacteria</taxon>
        <taxon>Bacillati</taxon>
        <taxon>Actinomycetota</taxon>
        <taxon>Actinomycetes</taxon>
        <taxon>Micrococcales</taxon>
        <taxon>Intrasporangiaceae</taxon>
        <taxon>Janibacter</taxon>
    </lineage>
</organism>
<reference evidence="2 3" key="1">
    <citation type="submission" date="2019-02" db="EMBL/GenBank/DDBJ databases">
        <title>Genomic data mining of an Antarctic deep-sea actinobacterium, Janibacterlimosus P3-3-X1.</title>
        <authorList>
            <person name="Liao L."/>
            <person name="Chen B."/>
        </authorList>
    </citation>
    <scope>NUCLEOTIDE SEQUENCE [LARGE SCALE GENOMIC DNA]</scope>
    <source>
        <strain evidence="2 3">P3-3-X1</strain>
    </source>
</reference>
<dbReference type="KEGG" id="jli:EXU32_00455"/>
<keyword evidence="2" id="KW-0378">Hydrolase</keyword>
<evidence type="ECO:0000313" key="3">
    <source>
        <dbReference type="Proteomes" id="UP000290408"/>
    </source>
</evidence>
<dbReference type="GO" id="GO:0016787">
    <property type="term" value="F:hydrolase activity"/>
    <property type="evidence" value="ECO:0007669"/>
    <property type="project" value="UniProtKB-KW"/>
</dbReference>
<gene>
    <name evidence="2" type="ORF">EXU32_00455</name>
</gene>
<dbReference type="EMBL" id="CP036164">
    <property type="protein sequence ID" value="QBF44879.1"/>
    <property type="molecule type" value="Genomic_DNA"/>
</dbReference>
<dbReference type="PANTHER" id="PTHR43798">
    <property type="entry name" value="MONOACYLGLYCEROL LIPASE"/>
    <property type="match status" value="1"/>
</dbReference>
<accession>A0A4P6MPP6</accession>
<keyword evidence="3" id="KW-1185">Reference proteome</keyword>
<dbReference type="Gene3D" id="3.40.50.1820">
    <property type="entry name" value="alpha/beta hydrolase"/>
    <property type="match status" value="1"/>
</dbReference>
<name>A0A4P6MPP6_9MICO</name>
<dbReference type="PANTHER" id="PTHR43798:SF33">
    <property type="entry name" value="HYDROLASE, PUTATIVE (AFU_ORTHOLOGUE AFUA_2G14860)-RELATED"/>
    <property type="match status" value="1"/>
</dbReference>
<dbReference type="InterPro" id="IPR029058">
    <property type="entry name" value="AB_hydrolase_fold"/>
</dbReference>